<dbReference type="PANTHER" id="PTHR11076:SF34">
    <property type="entry name" value="PROTEIN UMUC"/>
    <property type="match status" value="1"/>
</dbReference>
<evidence type="ECO:0000256" key="8">
    <source>
        <dbReference type="ARBA" id="ARBA00025589"/>
    </source>
</evidence>
<keyword evidence="5" id="KW-0741">SOS mutagenesis</keyword>
<dbReference type="InterPro" id="IPR017961">
    <property type="entry name" value="DNA_pol_Y-fam_little_finger"/>
</dbReference>
<dbReference type="Pfam" id="PF13438">
    <property type="entry name" value="DUF4113"/>
    <property type="match status" value="1"/>
</dbReference>
<keyword evidence="4" id="KW-0227">DNA damage</keyword>
<evidence type="ECO:0000256" key="6">
    <source>
        <dbReference type="ARBA" id="ARBA00023204"/>
    </source>
</evidence>
<dbReference type="Pfam" id="PF00817">
    <property type="entry name" value="IMS"/>
    <property type="match status" value="1"/>
</dbReference>
<dbReference type="Pfam" id="PF11799">
    <property type="entry name" value="IMS_C"/>
    <property type="match status" value="1"/>
</dbReference>
<evidence type="ECO:0000256" key="3">
    <source>
        <dbReference type="ARBA" id="ARBA00012417"/>
    </source>
</evidence>
<comment type="catalytic activity">
    <reaction evidence="9">
        <text>DNA(n) + a 2'-deoxyribonucleoside 5'-triphosphate = DNA(n+1) + diphosphate</text>
        <dbReference type="Rhea" id="RHEA:22508"/>
        <dbReference type="Rhea" id="RHEA-COMP:17339"/>
        <dbReference type="Rhea" id="RHEA-COMP:17340"/>
        <dbReference type="ChEBI" id="CHEBI:33019"/>
        <dbReference type="ChEBI" id="CHEBI:61560"/>
        <dbReference type="ChEBI" id="CHEBI:173112"/>
        <dbReference type="EC" id="2.7.7.7"/>
    </reaction>
</comment>
<evidence type="ECO:0000313" key="11">
    <source>
        <dbReference type="EMBL" id="SEH51227.1"/>
    </source>
</evidence>
<dbReference type="InterPro" id="IPR043128">
    <property type="entry name" value="Rev_trsase/Diguanyl_cyclase"/>
</dbReference>
<dbReference type="InterPro" id="IPR050116">
    <property type="entry name" value="DNA_polymerase-Y"/>
</dbReference>
<dbReference type="CDD" id="cd01700">
    <property type="entry name" value="PolY_Pol_V_umuC"/>
    <property type="match status" value="1"/>
</dbReference>
<dbReference type="EMBL" id="FNWO01000012">
    <property type="protein sequence ID" value="SEH51227.1"/>
    <property type="molecule type" value="Genomic_DNA"/>
</dbReference>
<evidence type="ECO:0000256" key="7">
    <source>
        <dbReference type="ARBA" id="ARBA00023236"/>
    </source>
</evidence>
<dbReference type="InterPro" id="IPR043502">
    <property type="entry name" value="DNA/RNA_pol_sf"/>
</dbReference>
<dbReference type="GO" id="GO:0006281">
    <property type="term" value="P:DNA repair"/>
    <property type="evidence" value="ECO:0007669"/>
    <property type="project" value="UniProtKB-KW"/>
</dbReference>
<dbReference type="PROSITE" id="PS50173">
    <property type="entry name" value="UMUC"/>
    <property type="match status" value="1"/>
</dbReference>
<organism evidence="11 12">
    <name type="scientific">Magnetospirillum fulvum</name>
    <name type="common">Rhodospirillum fulvum</name>
    <dbReference type="NCBI Taxonomy" id="1082"/>
    <lineage>
        <taxon>Bacteria</taxon>
        <taxon>Pseudomonadati</taxon>
        <taxon>Pseudomonadota</taxon>
        <taxon>Alphaproteobacteria</taxon>
        <taxon>Rhodospirillales</taxon>
        <taxon>Rhodospirillaceae</taxon>
        <taxon>Magnetospirillum</taxon>
    </lineage>
</organism>
<feature type="domain" description="UmuC" evidence="10">
    <location>
        <begin position="4"/>
        <end position="189"/>
    </location>
</feature>
<dbReference type="InterPro" id="IPR001126">
    <property type="entry name" value="UmuC"/>
</dbReference>
<dbReference type="OrthoDB" id="9808813at2"/>
<proteinExistence type="inferred from homology"/>
<dbReference type="GO" id="GO:0003887">
    <property type="term" value="F:DNA-directed DNA polymerase activity"/>
    <property type="evidence" value="ECO:0007669"/>
    <property type="project" value="TreeGrafter"/>
</dbReference>
<evidence type="ECO:0000256" key="9">
    <source>
        <dbReference type="ARBA" id="ARBA00049244"/>
    </source>
</evidence>
<protein>
    <recommendedName>
        <fullName evidence="3">DNA-directed DNA polymerase</fullName>
        <ecNumber evidence="3">2.7.7.7</ecNumber>
    </recommendedName>
</protein>
<comment type="function">
    <text evidence="8">Poorly processive, error-prone DNA polymerase involved in untargeted mutagenesis. Copies undamaged DNA at stalled replication forks, which arise in vivo from mismatched or misaligned primer ends. These misaligned primers can be extended by PolIV. Exhibits no 3'-5' exonuclease (proofreading) activity. May be involved in translesional synthesis, in conjunction with the beta clamp from PolIII.</text>
</comment>
<evidence type="ECO:0000256" key="2">
    <source>
        <dbReference type="ARBA" id="ARBA00011245"/>
    </source>
</evidence>
<accession>A0A1H6IVV3</accession>
<dbReference type="PANTHER" id="PTHR11076">
    <property type="entry name" value="DNA REPAIR POLYMERASE UMUC / TRANSFERASE FAMILY MEMBER"/>
    <property type="match status" value="1"/>
</dbReference>
<dbReference type="GO" id="GO:0042276">
    <property type="term" value="P:error-prone translesion synthesis"/>
    <property type="evidence" value="ECO:0007669"/>
    <property type="project" value="TreeGrafter"/>
</dbReference>
<evidence type="ECO:0000256" key="4">
    <source>
        <dbReference type="ARBA" id="ARBA00022763"/>
    </source>
</evidence>
<dbReference type="Proteomes" id="UP000182983">
    <property type="component" value="Unassembled WGS sequence"/>
</dbReference>
<keyword evidence="6" id="KW-0234">DNA repair</keyword>
<dbReference type="RefSeq" id="WP_074769451.1">
    <property type="nucleotide sequence ID" value="NZ_FNWO01000012.1"/>
</dbReference>
<evidence type="ECO:0000259" key="10">
    <source>
        <dbReference type="PROSITE" id="PS50173"/>
    </source>
</evidence>
<dbReference type="GO" id="GO:0009432">
    <property type="term" value="P:SOS response"/>
    <property type="evidence" value="ECO:0007669"/>
    <property type="project" value="UniProtKB-KW"/>
</dbReference>
<dbReference type="SUPFAM" id="SSF56672">
    <property type="entry name" value="DNA/RNA polymerases"/>
    <property type="match status" value="1"/>
</dbReference>
<evidence type="ECO:0000256" key="1">
    <source>
        <dbReference type="ARBA" id="ARBA00010945"/>
    </source>
</evidence>
<sequence length="425" mass="45831">MAVYALVDCNNFYVSCERVFNPALEGKPVAVLSNNDGCAVARSAESKAIGVPMGEPAFKLRHLVEQHGLILQSSNYALYGDMSERVMSVLATFAPGAEVYSIDECFLDLDGLSVPDLTEWCQHIRATVKRWTGIPVSVGLGGTKTLAKLANRLAKTSPRANGVLDLASHPGWVEPALKRTPVRDVWGIGRNYAGHCGIHGILTAYDLTRAEDGWVRKTMGAVGLRTVMELRGIPVHTLDTEPSDKQTTCCSRSFAESVTGYEHVHDAVLTFASRAAEKIRADGLVAGALQVFAYTDRFRRDQPQVSLNAMVRLAPPTDATPRLIAAAVSGLRSAWRDGYAYKKAGVILIDLVNPANIPRDLFSPAPETGARSRALMAAVDGLNGRLGKGAVGYGLIPKDAPWQMRCGNRSPNYTTAWSDLPVAKA</sequence>
<dbReference type="Gene3D" id="3.40.1170.60">
    <property type="match status" value="1"/>
</dbReference>
<keyword evidence="12" id="KW-1185">Reference proteome</keyword>
<reference evidence="12" key="1">
    <citation type="submission" date="2016-10" db="EMBL/GenBank/DDBJ databases">
        <authorList>
            <person name="Varghese N."/>
            <person name="Submissions S."/>
        </authorList>
    </citation>
    <scope>NUCLEOTIDE SEQUENCE [LARGE SCALE GENOMIC DNA]</scope>
    <source>
        <strain evidence="12">DSM 13234</strain>
    </source>
</reference>
<gene>
    <name evidence="11" type="ORF">SAMN04244559_02701</name>
</gene>
<dbReference type="Gene3D" id="3.30.70.270">
    <property type="match status" value="1"/>
</dbReference>
<dbReference type="EC" id="2.7.7.7" evidence="3"/>
<dbReference type="GO" id="GO:0003684">
    <property type="term" value="F:damaged DNA binding"/>
    <property type="evidence" value="ECO:0007669"/>
    <property type="project" value="InterPro"/>
</dbReference>
<dbReference type="InterPro" id="IPR025188">
    <property type="entry name" value="DUF4113"/>
</dbReference>
<dbReference type="GO" id="GO:0005829">
    <property type="term" value="C:cytosol"/>
    <property type="evidence" value="ECO:0007669"/>
    <property type="project" value="TreeGrafter"/>
</dbReference>
<comment type="similarity">
    <text evidence="1">Belongs to the DNA polymerase type-Y family.</text>
</comment>
<name>A0A1H6IVV3_MAGFU</name>
<comment type="subunit">
    <text evidence="2">Monomer.</text>
</comment>
<dbReference type="AlphaFoldDB" id="A0A1H6IVV3"/>
<keyword evidence="7" id="KW-0742">SOS response</keyword>
<evidence type="ECO:0000313" key="12">
    <source>
        <dbReference type="Proteomes" id="UP000182983"/>
    </source>
</evidence>
<evidence type="ECO:0000256" key="5">
    <source>
        <dbReference type="ARBA" id="ARBA00023199"/>
    </source>
</evidence>